<organism evidence="1 2">
    <name type="scientific">Flavobacterium piscis</name>
    <dbReference type="NCBI Taxonomy" id="1114874"/>
    <lineage>
        <taxon>Bacteria</taxon>
        <taxon>Pseudomonadati</taxon>
        <taxon>Bacteroidota</taxon>
        <taxon>Flavobacteriia</taxon>
        <taxon>Flavobacteriales</taxon>
        <taxon>Flavobacteriaceae</taxon>
        <taxon>Flavobacterium</taxon>
    </lineage>
</organism>
<dbReference type="EMBL" id="JAVDWQ010000007">
    <property type="protein sequence ID" value="MDR7210444.1"/>
    <property type="molecule type" value="Genomic_DNA"/>
</dbReference>
<sequence>MGVKENSKAILFNSDEEAIKNMKLPLLDISIQLDTEFDYIHLFVKKQSEFIQHFPKGKCLLTLHPQR</sequence>
<keyword evidence="2" id="KW-1185">Reference proteome</keyword>
<proteinExistence type="predicted"/>
<dbReference type="Proteomes" id="UP001269081">
    <property type="component" value="Unassembled WGS sequence"/>
</dbReference>
<comment type="caution">
    <text evidence="1">The sequence shown here is derived from an EMBL/GenBank/DDBJ whole genome shotgun (WGS) entry which is preliminary data.</text>
</comment>
<accession>A0ABU1Y8A1</accession>
<protein>
    <submittedName>
        <fullName evidence="1">Uncharacterized protein</fullName>
    </submittedName>
</protein>
<evidence type="ECO:0000313" key="1">
    <source>
        <dbReference type="EMBL" id="MDR7210444.1"/>
    </source>
</evidence>
<reference evidence="1 2" key="1">
    <citation type="submission" date="2023-07" db="EMBL/GenBank/DDBJ databases">
        <title>Sorghum-associated microbial communities from plants grown in Nebraska, USA.</title>
        <authorList>
            <person name="Schachtman D."/>
        </authorList>
    </citation>
    <scope>NUCLEOTIDE SEQUENCE [LARGE SCALE GENOMIC DNA]</scope>
    <source>
        <strain evidence="1 2">4129</strain>
    </source>
</reference>
<evidence type="ECO:0000313" key="2">
    <source>
        <dbReference type="Proteomes" id="UP001269081"/>
    </source>
</evidence>
<dbReference type="RefSeq" id="WP_310281487.1">
    <property type="nucleotide sequence ID" value="NZ_JAVDWQ010000007.1"/>
</dbReference>
<name>A0ABU1Y8A1_9FLAO</name>
<gene>
    <name evidence="1" type="ORF">J2W48_002385</name>
</gene>